<sequence length="289" mass="29475">MLRRTGAVAMTAALLLAATTPANADTPDFLSSIQCGSSGGAGCSVLLQWAIEYGGVPGSSGGGGTSTGSGDGGGTGGADDPYAGIDWDAIDWSAIDWDAVDWESIDWDAVDYGDGAGAAPQDPMVAIQEALGSFELPAPEIVTSPAVGSRLLVHTPIWFWLQPEGWEPASTSAEVPGLSVGVSATPTQTRWTLGDGTQIICDGPGTPFDPATHDPAAESPDCGHVYTTSSFAEPGGVFQVTAEVTWGIGWEISDDEGTETGEMDPVVTAAQIELPVEESQGLVTSTGRG</sequence>
<feature type="region of interest" description="Disordered" evidence="1">
    <location>
        <begin position="61"/>
        <end position="80"/>
    </location>
</feature>
<proteinExistence type="predicted"/>
<dbReference type="AlphaFoldDB" id="A0A9W6P5P2"/>
<feature type="compositionally biased region" description="Gly residues" evidence="1">
    <location>
        <begin position="61"/>
        <end position="77"/>
    </location>
</feature>
<organism evidence="3 4">
    <name type="scientific">Nocardiopsis ansamitocini</name>
    <dbReference type="NCBI Taxonomy" id="1670832"/>
    <lineage>
        <taxon>Bacteria</taxon>
        <taxon>Bacillati</taxon>
        <taxon>Actinomycetota</taxon>
        <taxon>Actinomycetes</taxon>
        <taxon>Streptosporangiales</taxon>
        <taxon>Nocardiopsidaceae</taxon>
        <taxon>Nocardiopsis</taxon>
    </lineage>
</organism>
<evidence type="ECO:0000313" key="3">
    <source>
        <dbReference type="EMBL" id="GLU47468.1"/>
    </source>
</evidence>
<keyword evidence="4" id="KW-1185">Reference proteome</keyword>
<feature type="signal peptide" evidence="2">
    <location>
        <begin position="1"/>
        <end position="24"/>
    </location>
</feature>
<dbReference type="RefSeq" id="WP_285758560.1">
    <property type="nucleotide sequence ID" value="NZ_BSQG01000002.1"/>
</dbReference>
<evidence type="ECO:0008006" key="5">
    <source>
        <dbReference type="Google" id="ProtNLM"/>
    </source>
</evidence>
<evidence type="ECO:0000256" key="1">
    <source>
        <dbReference type="SAM" id="MobiDB-lite"/>
    </source>
</evidence>
<reference evidence="3" key="1">
    <citation type="submission" date="2023-02" db="EMBL/GenBank/DDBJ databases">
        <title>Nocardiopsis ansamitocini NBRC 112285.</title>
        <authorList>
            <person name="Ichikawa N."/>
            <person name="Sato H."/>
            <person name="Tonouchi N."/>
        </authorList>
    </citation>
    <scope>NUCLEOTIDE SEQUENCE</scope>
    <source>
        <strain evidence="3">NBRC 112285</strain>
    </source>
</reference>
<dbReference type="Proteomes" id="UP001165092">
    <property type="component" value="Unassembled WGS sequence"/>
</dbReference>
<keyword evidence="2" id="KW-0732">Signal</keyword>
<dbReference type="EMBL" id="BSQG01000002">
    <property type="protein sequence ID" value="GLU47468.1"/>
    <property type="molecule type" value="Genomic_DNA"/>
</dbReference>
<name>A0A9W6P5P2_9ACTN</name>
<evidence type="ECO:0000313" key="4">
    <source>
        <dbReference type="Proteomes" id="UP001165092"/>
    </source>
</evidence>
<evidence type="ECO:0000256" key="2">
    <source>
        <dbReference type="SAM" id="SignalP"/>
    </source>
</evidence>
<comment type="caution">
    <text evidence="3">The sequence shown here is derived from an EMBL/GenBank/DDBJ whole genome shotgun (WGS) entry which is preliminary data.</text>
</comment>
<feature type="chain" id="PRO_5040807146" description="ATP/GTP-binding protein" evidence="2">
    <location>
        <begin position="25"/>
        <end position="289"/>
    </location>
</feature>
<accession>A0A9W6P5P2</accession>
<protein>
    <recommendedName>
        <fullName evidence="5">ATP/GTP-binding protein</fullName>
    </recommendedName>
</protein>
<gene>
    <name evidence="3" type="ORF">Nans01_18190</name>
</gene>